<name>A0A164H5Z6_9NOCA</name>
<dbReference type="EMBL" id="LWGR01000021">
    <property type="protein sequence ID" value="KZM68228.1"/>
    <property type="molecule type" value="Genomic_DNA"/>
</dbReference>
<gene>
    <name evidence="2" type="ORF">AWN90_09940</name>
</gene>
<keyword evidence="3" id="KW-1185">Reference proteome</keyword>
<dbReference type="STRING" id="455432.AWN90_09940"/>
<feature type="transmembrane region" description="Helical" evidence="1">
    <location>
        <begin position="106"/>
        <end position="127"/>
    </location>
</feature>
<proteinExistence type="predicted"/>
<reference evidence="2 3" key="1">
    <citation type="submission" date="2016-04" db="EMBL/GenBank/DDBJ databases">
        <authorList>
            <person name="Evans L.H."/>
            <person name="Alamgir A."/>
            <person name="Owens N."/>
            <person name="Weber N.D."/>
            <person name="Virtaneva K."/>
            <person name="Barbian K."/>
            <person name="Babar A."/>
            <person name="Rosenke K."/>
        </authorList>
    </citation>
    <scope>NUCLEOTIDE SEQUENCE [LARGE SCALE GENOMIC DNA]</scope>
    <source>
        <strain evidence="2 3">IFM 0406</strain>
    </source>
</reference>
<keyword evidence="1" id="KW-0472">Membrane</keyword>
<sequence length="181" mass="17869">MPAGPSRIRGALVGATVAALAVAAHGPTGGYPNSTALTLLVAAAAATGALASALPAPRGIGGRAALFATVAAGQLFGHRALSGLAGHGHETGRAASLSVLGVRIPGGWMTVAHVLAALGCVLLIVAAERLYSLVSQAVRTVTGRLRTPPPSVGIARRGAGERHYDSHHITALGSRAPPVPA</sequence>
<dbReference type="Proteomes" id="UP000076512">
    <property type="component" value="Unassembled WGS sequence"/>
</dbReference>
<dbReference type="RefSeq" id="WP_067579636.1">
    <property type="nucleotide sequence ID" value="NZ_JABMCZ010000002.1"/>
</dbReference>
<dbReference type="AlphaFoldDB" id="A0A164H5Z6"/>
<evidence type="ECO:0000256" key="1">
    <source>
        <dbReference type="SAM" id="Phobius"/>
    </source>
</evidence>
<comment type="caution">
    <text evidence="2">The sequence shown here is derived from an EMBL/GenBank/DDBJ whole genome shotgun (WGS) entry which is preliminary data.</text>
</comment>
<keyword evidence="1" id="KW-1133">Transmembrane helix</keyword>
<evidence type="ECO:0000313" key="2">
    <source>
        <dbReference type="EMBL" id="KZM68228.1"/>
    </source>
</evidence>
<keyword evidence="1" id="KW-0812">Transmembrane</keyword>
<dbReference type="OrthoDB" id="4563751at2"/>
<protein>
    <submittedName>
        <fullName evidence="2">Uncharacterized protein</fullName>
    </submittedName>
</protein>
<accession>A0A164H5Z6</accession>
<feature type="transmembrane region" description="Helical" evidence="1">
    <location>
        <begin position="34"/>
        <end position="54"/>
    </location>
</feature>
<organism evidence="2 3">
    <name type="scientific">Nocardia terpenica</name>
    <dbReference type="NCBI Taxonomy" id="455432"/>
    <lineage>
        <taxon>Bacteria</taxon>
        <taxon>Bacillati</taxon>
        <taxon>Actinomycetota</taxon>
        <taxon>Actinomycetes</taxon>
        <taxon>Mycobacteriales</taxon>
        <taxon>Nocardiaceae</taxon>
        <taxon>Nocardia</taxon>
    </lineage>
</organism>
<evidence type="ECO:0000313" key="3">
    <source>
        <dbReference type="Proteomes" id="UP000076512"/>
    </source>
</evidence>